<dbReference type="OrthoDB" id="1740642at2759"/>
<dbReference type="InterPro" id="IPR013103">
    <property type="entry name" value="RVT_2"/>
</dbReference>
<proteinExistence type="predicted"/>
<keyword evidence="3" id="KW-1185">Reference proteome</keyword>
<sequence>MFKTKLGQDLPLRIKLKFLFFLKLNRKAYMMLFWIKLDRSHARRARPSLYLKISPSLEQNGFSKINLMLVAQSQHKGIDFIETFILVAILETTSNECQMCILNGIINEEVYVKHPPSFESDIFINHVFKLKKAFYGLKQSPCAWYEKLSSFLFENGLKEEKYTQLFFAKAITHFIIIQIYVDDIIIEAIDGVSKLMQKEFEMSMMGELKYFLGLQIKQAKDGIFIHQT</sequence>
<gene>
    <name evidence="2" type="ORF">CR513_18550</name>
</gene>
<dbReference type="Proteomes" id="UP000257109">
    <property type="component" value="Unassembled WGS sequence"/>
</dbReference>
<protein>
    <recommendedName>
        <fullName evidence="1">Reverse transcriptase Ty1/copia-type domain-containing protein</fullName>
    </recommendedName>
</protein>
<dbReference type="EMBL" id="QJKJ01003438">
    <property type="protein sequence ID" value="RDX98509.1"/>
    <property type="molecule type" value="Genomic_DNA"/>
</dbReference>
<feature type="non-terminal residue" evidence="2">
    <location>
        <position position="1"/>
    </location>
</feature>
<reference evidence="2" key="1">
    <citation type="submission" date="2018-05" db="EMBL/GenBank/DDBJ databases">
        <title>Draft genome of Mucuna pruriens seed.</title>
        <authorList>
            <person name="Nnadi N.E."/>
            <person name="Vos R."/>
            <person name="Hasami M.H."/>
            <person name="Devisetty U.K."/>
            <person name="Aguiy J.C."/>
        </authorList>
    </citation>
    <scope>NUCLEOTIDE SEQUENCE [LARGE SCALE GENOMIC DNA]</scope>
    <source>
        <strain evidence="2">JCA_2017</strain>
    </source>
</reference>
<evidence type="ECO:0000259" key="1">
    <source>
        <dbReference type="Pfam" id="PF07727"/>
    </source>
</evidence>
<feature type="domain" description="Reverse transcriptase Ty1/copia-type" evidence="1">
    <location>
        <begin position="99"/>
        <end position="227"/>
    </location>
</feature>
<dbReference type="SUPFAM" id="SSF56672">
    <property type="entry name" value="DNA/RNA polymerases"/>
    <property type="match status" value="1"/>
</dbReference>
<dbReference type="Pfam" id="PF07727">
    <property type="entry name" value="RVT_2"/>
    <property type="match status" value="1"/>
</dbReference>
<organism evidence="2 3">
    <name type="scientific">Mucuna pruriens</name>
    <name type="common">Velvet bean</name>
    <name type="synonym">Dolichos pruriens</name>
    <dbReference type="NCBI Taxonomy" id="157652"/>
    <lineage>
        <taxon>Eukaryota</taxon>
        <taxon>Viridiplantae</taxon>
        <taxon>Streptophyta</taxon>
        <taxon>Embryophyta</taxon>
        <taxon>Tracheophyta</taxon>
        <taxon>Spermatophyta</taxon>
        <taxon>Magnoliopsida</taxon>
        <taxon>eudicotyledons</taxon>
        <taxon>Gunneridae</taxon>
        <taxon>Pentapetalae</taxon>
        <taxon>rosids</taxon>
        <taxon>fabids</taxon>
        <taxon>Fabales</taxon>
        <taxon>Fabaceae</taxon>
        <taxon>Papilionoideae</taxon>
        <taxon>50 kb inversion clade</taxon>
        <taxon>NPAAA clade</taxon>
        <taxon>indigoferoid/millettioid clade</taxon>
        <taxon>Phaseoleae</taxon>
        <taxon>Mucuna</taxon>
    </lineage>
</organism>
<accession>A0A371H6T3</accession>
<evidence type="ECO:0000313" key="2">
    <source>
        <dbReference type="EMBL" id="RDX98509.1"/>
    </source>
</evidence>
<dbReference type="STRING" id="157652.A0A371H6T3"/>
<evidence type="ECO:0000313" key="3">
    <source>
        <dbReference type="Proteomes" id="UP000257109"/>
    </source>
</evidence>
<dbReference type="AlphaFoldDB" id="A0A371H6T3"/>
<dbReference type="InterPro" id="IPR043502">
    <property type="entry name" value="DNA/RNA_pol_sf"/>
</dbReference>
<name>A0A371H6T3_MUCPR</name>
<comment type="caution">
    <text evidence="2">The sequence shown here is derived from an EMBL/GenBank/DDBJ whole genome shotgun (WGS) entry which is preliminary data.</text>
</comment>